<evidence type="ECO:0000256" key="3">
    <source>
        <dbReference type="ARBA" id="ARBA00023027"/>
    </source>
</evidence>
<name>A0A918JR64_9ALTE</name>
<dbReference type="HAMAP" id="MF_01825">
    <property type="entry name" value="PdxB"/>
    <property type="match status" value="1"/>
</dbReference>
<evidence type="ECO:0000256" key="1">
    <source>
        <dbReference type="ARBA" id="ARBA00022490"/>
    </source>
</evidence>
<evidence type="ECO:0000313" key="8">
    <source>
        <dbReference type="EMBL" id="GGW95129.1"/>
    </source>
</evidence>
<dbReference type="SUPFAM" id="SSF52283">
    <property type="entry name" value="Formate/glycerate dehydrogenase catalytic domain-like"/>
    <property type="match status" value="1"/>
</dbReference>
<comment type="caution">
    <text evidence="5">Lacks conserved residue(s) required for the propagation of feature annotation.</text>
</comment>
<keyword evidence="9" id="KW-1185">Reference proteome</keyword>
<comment type="catalytic activity">
    <reaction evidence="5">
        <text>4-phospho-D-erythronate + NAD(+) = (R)-3-hydroxy-2-oxo-4-phosphooxybutanoate + NADH + H(+)</text>
        <dbReference type="Rhea" id="RHEA:18829"/>
        <dbReference type="ChEBI" id="CHEBI:15378"/>
        <dbReference type="ChEBI" id="CHEBI:57540"/>
        <dbReference type="ChEBI" id="CHEBI:57945"/>
        <dbReference type="ChEBI" id="CHEBI:58538"/>
        <dbReference type="ChEBI" id="CHEBI:58766"/>
        <dbReference type="EC" id="1.1.1.290"/>
    </reaction>
</comment>
<feature type="domain" description="D-isomer specific 2-hydroxyacid dehydrogenase NAD-binding" evidence="6">
    <location>
        <begin position="117"/>
        <end position="256"/>
    </location>
</feature>
<dbReference type="GO" id="GO:0033711">
    <property type="term" value="F:4-phosphoerythronate dehydrogenase activity"/>
    <property type="evidence" value="ECO:0007669"/>
    <property type="project" value="UniProtKB-EC"/>
</dbReference>
<dbReference type="GO" id="GO:0005829">
    <property type="term" value="C:cytosol"/>
    <property type="evidence" value="ECO:0007669"/>
    <property type="project" value="TreeGrafter"/>
</dbReference>
<dbReference type="GO" id="GO:0008615">
    <property type="term" value="P:pyridoxine biosynthetic process"/>
    <property type="evidence" value="ECO:0007669"/>
    <property type="project" value="UniProtKB-UniRule"/>
</dbReference>
<dbReference type="GO" id="GO:0046983">
    <property type="term" value="F:protein dimerization activity"/>
    <property type="evidence" value="ECO:0007669"/>
    <property type="project" value="InterPro"/>
</dbReference>
<dbReference type="SUPFAM" id="SSF51735">
    <property type="entry name" value="NAD(P)-binding Rossmann-fold domains"/>
    <property type="match status" value="1"/>
</dbReference>
<feature type="binding site" evidence="5">
    <location>
        <position position="147"/>
    </location>
    <ligand>
        <name>NAD(+)</name>
        <dbReference type="ChEBI" id="CHEBI:57540"/>
    </ligand>
</feature>
<feature type="active site" description="Proton donor" evidence="5">
    <location>
        <position position="254"/>
    </location>
</feature>
<dbReference type="GO" id="GO:0016618">
    <property type="term" value="F:hydroxypyruvate reductase [NAD(P)H] activity"/>
    <property type="evidence" value="ECO:0007669"/>
    <property type="project" value="TreeGrafter"/>
</dbReference>
<protein>
    <recommendedName>
        <fullName evidence="5">Erythronate-4-phosphate dehydrogenase</fullName>
        <ecNumber evidence="5">1.1.1.290</ecNumber>
    </recommendedName>
</protein>
<reference evidence="8" key="1">
    <citation type="journal article" date="2014" name="Int. J. Syst. Evol. Microbiol.">
        <title>Complete genome sequence of Corynebacterium casei LMG S-19264T (=DSM 44701T), isolated from a smear-ripened cheese.</title>
        <authorList>
            <consortium name="US DOE Joint Genome Institute (JGI-PGF)"/>
            <person name="Walter F."/>
            <person name="Albersmeier A."/>
            <person name="Kalinowski J."/>
            <person name="Ruckert C."/>
        </authorList>
    </citation>
    <scope>NUCLEOTIDE SEQUENCE</scope>
    <source>
        <strain evidence="8">KCTC 22164</strain>
    </source>
</reference>
<keyword evidence="3 5" id="KW-0520">NAD</keyword>
<evidence type="ECO:0000259" key="6">
    <source>
        <dbReference type="Pfam" id="PF02826"/>
    </source>
</evidence>
<comment type="similarity">
    <text evidence="5">Belongs to the D-isomer specific 2-hydroxyacid dehydrogenase family. PdxB subfamily.</text>
</comment>
<reference evidence="8" key="2">
    <citation type="submission" date="2020-09" db="EMBL/GenBank/DDBJ databases">
        <authorList>
            <person name="Sun Q."/>
            <person name="Kim S."/>
        </authorList>
    </citation>
    <scope>NUCLEOTIDE SEQUENCE</scope>
    <source>
        <strain evidence="8">KCTC 22164</strain>
    </source>
</reference>
<proteinExistence type="inferred from homology"/>
<evidence type="ECO:0000256" key="4">
    <source>
        <dbReference type="ARBA" id="ARBA00023096"/>
    </source>
</evidence>
<keyword evidence="1 5" id="KW-0963">Cytoplasm</keyword>
<accession>A0A918JR64</accession>
<feature type="binding site" evidence="5">
    <location>
        <position position="232"/>
    </location>
    <ligand>
        <name>NAD(+)</name>
        <dbReference type="ChEBI" id="CHEBI:57540"/>
    </ligand>
</feature>
<keyword evidence="2 5" id="KW-0560">Oxidoreductase</keyword>
<dbReference type="InterPro" id="IPR036291">
    <property type="entry name" value="NAD(P)-bd_dom_sf"/>
</dbReference>
<dbReference type="PANTHER" id="PTHR10996:SF178">
    <property type="entry name" value="2-HYDROXYACID DEHYDROGENASE YGL185C-RELATED"/>
    <property type="match status" value="1"/>
</dbReference>
<sequence length="385" mass="42110">MTILVEDTIPFGDEYFSTLGHVRRYAWQSLTPAELSDVDYLVVRSTTKVTPALLAKASKLKLVTTATAGTNHMDTHFLDKAGIAWNSAAGCNALAVAEYVISALLHAARDNRLRWPQCTVGIVGAGNVGTALARVLTVLGINYKLCDPPRQEAGDPREFVSLSEVLNCDAISLHVPLIKSGKHATQGMVNATVLAQLTASQALINACRGEVVDEAALVERCQADAPPTVILDVFENEPAIDLITMDLAWLATPHIAGHSIEGKVRGTQLVYEQVCQAMGLTPTLELDDFLTAVEPVHIQLSSPDASSLTLPDLTSIWHRVYDIQYDDRHFRKGMAESDQFASLRKHYRVRRECAAFTLMFPHTLSAGIRRQLNGLGFRFSTHPPM</sequence>
<dbReference type="GO" id="GO:0051287">
    <property type="term" value="F:NAD binding"/>
    <property type="evidence" value="ECO:0007669"/>
    <property type="project" value="InterPro"/>
</dbReference>
<dbReference type="InterPro" id="IPR024531">
    <property type="entry name" value="Erythronate-4-P_DHase_dimer"/>
</dbReference>
<comment type="pathway">
    <text evidence="5">Cofactor biosynthesis; pyridoxine 5'-phosphate biosynthesis; pyridoxine 5'-phosphate from D-erythrose 4-phosphate: step 2/5.</text>
</comment>
<dbReference type="EMBL" id="BMXP01000011">
    <property type="protein sequence ID" value="GGW95129.1"/>
    <property type="molecule type" value="Genomic_DNA"/>
</dbReference>
<feature type="active site" evidence="5">
    <location>
        <position position="237"/>
    </location>
</feature>
<gene>
    <name evidence="5 8" type="primary">pdxB</name>
    <name evidence="8" type="ORF">GCM10007391_31720</name>
</gene>
<keyword evidence="4 5" id="KW-0664">Pyridoxine biosynthesis</keyword>
<comment type="caution">
    <text evidence="8">The sequence shown here is derived from an EMBL/GenBank/DDBJ whole genome shotgun (WGS) entry which is preliminary data.</text>
</comment>
<dbReference type="EC" id="1.1.1.290" evidence="5"/>
<dbReference type="Pfam" id="PF11890">
    <property type="entry name" value="DUF3410"/>
    <property type="match status" value="1"/>
</dbReference>
<dbReference type="RefSeq" id="WP_189408106.1">
    <property type="nucleotide sequence ID" value="NZ_BMXP01000011.1"/>
</dbReference>
<evidence type="ECO:0000259" key="7">
    <source>
        <dbReference type="Pfam" id="PF11890"/>
    </source>
</evidence>
<dbReference type="Pfam" id="PF02826">
    <property type="entry name" value="2-Hacid_dh_C"/>
    <property type="match status" value="1"/>
</dbReference>
<dbReference type="Gene3D" id="3.40.50.720">
    <property type="entry name" value="NAD(P)-binding Rossmann-like Domain"/>
    <property type="match status" value="2"/>
</dbReference>
<organism evidence="8 9">
    <name type="scientific">Alteromonas halophila</name>
    <dbReference type="NCBI Taxonomy" id="516698"/>
    <lineage>
        <taxon>Bacteria</taxon>
        <taxon>Pseudomonadati</taxon>
        <taxon>Pseudomonadota</taxon>
        <taxon>Gammaproteobacteria</taxon>
        <taxon>Alteromonadales</taxon>
        <taxon>Alteromonadaceae</taxon>
        <taxon>Alteromonas/Salinimonas group</taxon>
        <taxon>Alteromonas</taxon>
    </lineage>
</organism>
<feature type="binding site" evidence="5">
    <location>
        <position position="67"/>
    </location>
    <ligand>
        <name>substrate</name>
    </ligand>
</feature>
<dbReference type="Gene3D" id="3.30.1370.170">
    <property type="match status" value="1"/>
</dbReference>
<feature type="binding site" evidence="5">
    <location>
        <position position="257"/>
    </location>
    <ligand>
        <name>NAD(+)</name>
        <dbReference type="ChEBI" id="CHEBI:57540"/>
    </ligand>
</feature>
<dbReference type="CDD" id="cd12158">
    <property type="entry name" value="ErythrP_dh"/>
    <property type="match status" value="1"/>
</dbReference>
<comment type="function">
    <text evidence="5">Catalyzes the oxidation of erythronate-4-phosphate to 3-hydroxy-2-oxo-4-phosphonooxybutanoate.</text>
</comment>
<feature type="binding site" evidence="5">
    <location>
        <position position="45"/>
    </location>
    <ligand>
        <name>substrate</name>
    </ligand>
</feature>
<dbReference type="GO" id="GO:0030267">
    <property type="term" value="F:glyoxylate reductase (NADPH) activity"/>
    <property type="evidence" value="ECO:0007669"/>
    <property type="project" value="TreeGrafter"/>
</dbReference>
<evidence type="ECO:0000256" key="2">
    <source>
        <dbReference type="ARBA" id="ARBA00023002"/>
    </source>
</evidence>
<dbReference type="InterPro" id="IPR038251">
    <property type="entry name" value="PdxB_dimer_sf"/>
</dbReference>
<comment type="subunit">
    <text evidence="5">Homodimer.</text>
</comment>
<feature type="active site" evidence="5">
    <location>
        <position position="208"/>
    </location>
</feature>
<evidence type="ECO:0000256" key="5">
    <source>
        <dbReference type="HAMAP-Rule" id="MF_01825"/>
    </source>
</evidence>
<dbReference type="InterPro" id="IPR050223">
    <property type="entry name" value="D-isomer_2-hydroxyacid_DH"/>
</dbReference>
<evidence type="ECO:0000313" key="9">
    <source>
        <dbReference type="Proteomes" id="UP000631300"/>
    </source>
</evidence>
<feature type="domain" description="Erythronate-4-phosphate dehydrogenase dimerisation" evidence="7">
    <location>
        <begin position="310"/>
        <end position="359"/>
    </location>
</feature>
<comment type="subcellular location">
    <subcellularLocation>
        <location evidence="5">Cytoplasm</location>
    </subcellularLocation>
</comment>
<dbReference type="Proteomes" id="UP000631300">
    <property type="component" value="Unassembled WGS sequence"/>
</dbReference>
<dbReference type="PANTHER" id="PTHR10996">
    <property type="entry name" value="2-HYDROXYACID DEHYDROGENASE-RELATED"/>
    <property type="match status" value="1"/>
</dbReference>
<dbReference type="InterPro" id="IPR006140">
    <property type="entry name" value="D-isomer_DH_NAD-bd"/>
</dbReference>
<dbReference type="InterPro" id="IPR020921">
    <property type="entry name" value="Erythronate-4-P_DHase"/>
</dbReference>
<dbReference type="AlphaFoldDB" id="A0A918JR64"/>